<comment type="caution">
    <text evidence="1">The sequence shown here is derived from an EMBL/GenBank/DDBJ whole genome shotgun (WGS) entry which is preliminary data.</text>
</comment>
<evidence type="ECO:0000313" key="2">
    <source>
        <dbReference type="Proteomes" id="UP001497535"/>
    </source>
</evidence>
<organism evidence="1 2">
    <name type="scientific">Meloidogyne enterolobii</name>
    <name type="common">Root-knot nematode worm</name>
    <name type="synonym">Meloidogyne mayaguensis</name>
    <dbReference type="NCBI Taxonomy" id="390850"/>
    <lineage>
        <taxon>Eukaryota</taxon>
        <taxon>Metazoa</taxon>
        <taxon>Ecdysozoa</taxon>
        <taxon>Nematoda</taxon>
        <taxon>Chromadorea</taxon>
        <taxon>Rhabditida</taxon>
        <taxon>Tylenchina</taxon>
        <taxon>Tylenchomorpha</taxon>
        <taxon>Tylenchoidea</taxon>
        <taxon>Meloidogynidae</taxon>
        <taxon>Meloidogyninae</taxon>
        <taxon>Meloidogyne</taxon>
    </lineage>
</organism>
<reference evidence="1" key="1">
    <citation type="submission" date="2023-11" db="EMBL/GenBank/DDBJ databases">
        <authorList>
            <person name="Poullet M."/>
        </authorList>
    </citation>
    <scope>NUCLEOTIDE SEQUENCE</scope>
    <source>
        <strain evidence="1">E1834</strain>
    </source>
</reference>
<dbReference type="EMBL" id="CAVMJV010000042">
    <property type="protein sequence ID" value="CAK5080799.1"/>
    <property type="molecule type" value="Genomic_DNA"/>
</dbReference>
<sequence length="70" mass="8252">MLNKIGFEISILGNLKRLRWIYIDRFECFLLVPFPDSGLVHHKDDYAYGNEIVLDDFDIIRHVSKNIVSQ</sequence>
<dbReference type="Proteomes" id="UP001497535">
    <property type="component" value="Unassembled WGS sequence"/>
</dbReference>
<keyword evidence="2" id="KW-1185">Reference proteome</keyword>
<gene>
    <name evidence="1" type="ORF">MENTE1834_LOCUS27994</name>
</gene>
<accession>A0ACB0ZPA8</accession>
<proteinExistence type="predicted"/>
<protein>
    <submittedName>
        <fullName evidence="1">Uncharacterized protein</fullName>
    </submittedName>
</protein>
<name>A0ACB0ZPA8_MELEN</name>
<evidence type="ECO:0000313" key="1">
    <source>
        <dbReference type="EMBL" id="CAK5080799.1"/>
    </source>
</evidence>